<dbReference type="RefSeq" id="XP_012335063.1">
    <property type="nucleotide sequence ID" value="XM_012479640.1"/>
</dbReference>
<dbReference type="VEuPathDB" id="PlasmoDB:AK88_02005"/>
<dbReference type="GeneID" id="24267319"/>
<dbReference type="Proteomes" id="UP000054561">
    <property type="component" value="Unassembled WGS sequence"/>
</dbReference>
<evidence type="ECO:0000313" key="3">
    <source>
        <dbReference type="EMBL" id="KJP88389.1"/>
    </source>
</evidence>
<dbReference type="PANTHER" id="PTHR12277:SF81">
    <property type="entry name" value="PROTEIN ABHD13"/>
    <property type="match status" value="1"/>
</dbReference>
<feature type="region of interest" description="Disordered" evidence="1">
    <location>
        <begin position="391"/>
        <end position="498"/>
    </location>
</feature>
<feature type="compositionally biased region" description="Basic and acidic residues" evidence="1">
    <location>
        <begin position="276"/>
        <end position="286"/>
    </location>
</feature>
<dbReference type="OMA" id="DSFCNID"/>
<proteinExistence type="predicted"/>
<feature type="compositionally biased region" description="Low complexity" evidence="1">
    <location>
        <begin position="471"/>
        <end position="485"/>
    </location>
</feature>
<keyword evidence="4" id="KW-1185">Reference proteome</keyword>
<dbReference type="OrthoDB" id="10249433at2759"/>
<dbReference type="EMBL" id="KQ001662">
    <property type="protein sequence ID" value="KJP88389.1"/>
    <property type="molecule type" value="Genomic_DNA"/>
</dbReference>
<feature type="compositionally biased region" description="Polar residues" evidence="1">
    <location>
        <begin position="400"/>
        <end position="414"/>
    </location>
</feature>
<feature type="region of interest" description="Disordered" evidence="1">
    <location>
        <begin position="276"/>
        <end position="312"/>
    </location>
</feature>
<feature type="region of interest" description="Disordered" evidence="1">
    <location>
        <begin position="636"/>
        <end position="676"/>
    </location>
</feature>
<protein>
    <recommendedName>
        <fullName evidence="2">Serine aminopeptidase S33 domain-containing protein</fullName>
    </recommendedName>
</protein>
<accession>A0A0D9QMW4</accession>
<feature type="compositionally biased region" description="Polar residues" evidence="1">
    <location>
        <begin position="294"/>
        <end position="312"/>
    </location>
</feature>
<feature type="compositionally biased region" description="Low complexity" evidence="1">
    <location>
        <begin position="655"/>
        <end position="666"/>
    </location>
</feature>
<name>A0A0D9QMW4_PLAFR</name>
<evidence type="ECO:0000313" key="4">
    <source>
        <dbReference type="Proteomes" id="UP000054561"/>
    </source>
</evidence>
<evidence type="ECO:0000259" key="2">
    <source>
        <dbReference type="Pfam" id="PF12146"/>
    </source>
</evidence>
<dbReference type="Gene3D" id="3.40.50.1820">
    <property type="entry name" value="alpha/beta hydrolase"/>
    <property type="match status" value="2"/>
</dbReference>
<sequence length="749" mass="82731">MGNLLNSIIFRPHPPSYSKNQEDLHFFETKHGSTICGVFIDNKADTTVLFSHANAEDIGDVMRFYQYRLKQLGLNLFAYDYSGYGHSSGYPTEMHVYNDVEAAYDYLVKQLRVPRHSIIAYGRSLGSAASVHLATKTNLLGLILSAPLASIHRVKLKLKFTLPYDSFCNIDKVHMIKCPILFIHGTKDKLLSYHGTEEMIRRTNVNTYFMFIEGGGHNNLDSSFGSKVNAALVTFLYVLKNNIRENVNSVYDISNVNMQKLRNMFIMNNAKNIKDKVKERNRRGGEDSGALTASAESTNGGQSDMNKGTGSNEVLNSFMSNMEKWYSNESVFRVKTKESGYDSSHSASSVVGSVESCTRYIPDNTFYESDTNITFEDLWKYTRVNNNVDKSKMHNGKASGGSSCSSLTKQSGTGRTDRTVVGNRAGYRGGSRERYPDGRRIDSREGKDKNRLKGGCSSYVYNPTKRENVTSSSHMSHSPSPSSRSNIHMGSEKDLAQRGNVNCMYYSSSEKMNSKRSRESRNVYTVDRVPRVSLDMNNALPPVDERGSGSLQGSDRSYAHRDGKCDNGREQAMGSHRNGRQCSAESRRVGGVGGGKGGMSGMNTGSYSSRGHVIRGMNSDNDRMFEGKGGVNGSASNVSLVSGASKESKASNVNSEPSKGSKVSSSDAAPKDERANAMSEGRIAIKGGSSTSEHAYAIPYYSKRGNNIRKEMKNKIGDMSSLKLNSYHDFIYGIKKTKLLSSPTRLWSM</sequence>
<dbReference type="SUPFAM" id="SSF53474">
    <property type="entry name" value="alpha/beta-Hydrolases"/>
    <property type="match status" value="1"/>
</dbReference>
<dbReference type="AlphaFoldDB" id="A0A0D9QMW4"/>
<gene>
    <name evidence="3" type="ORF">AK88_02005</name>
</gene>
<dbReference type="Pfam" id="PF12146">
    <property type="entry name" value="Hydrolase_4"/>
    <property type="match status" value="1"/>
</dbReference>
<dbReference type="PANTHER" id="PTHR12277">
    <property type="entry name" value="ALPHA/BETA HYDROLASE DOMAIN-CONTAINING PROTEIN"/>
    <property type="match status" value="1"/>
</dbReference>
<feature type="domain" description="Serine aminopeptidase S33" evidence="2">
    <location>
        <begin position="43"/>
        <end position="153"/>
    </location>
</feature>
<evidence type="ECO:0000256" key="1">
    <source>
        <dbReference type="SAM" id="MobiDB-lite"/>
    </source>
</evidence>
<feature type="compositionally biased region" description="Basic and acidic residues" evidence="1">
    <location>
        <begin position="430"/>
        <end position="451"/>
    </location>
</feature>
<dbReference type="InterPro" id="IPR029058">
    <property type="entry name" value="AB_hydrolase_fold"/>
</dbReference>
<organism evidence="3 4">
    <name type="scientific">Plasmodium fragile</name>
    <dbReference type="NCBI Taxonomy" id="5857"/>
    <lineage>
        <taxon>Eukaryota</taxon>
        <taxon>Sar</taxon>
        <taxon>Alveolata</taxon>
        <taxon>Apicomplexa</taxon>
        <taxon>Aconoidasida</taxon>
        <taxon>Haemosporida</taxon>
        <taxon>Plasmodiidae</taxon>
        <taxon>Plasmodium</taxon>
        <taxon>Plasmodium (Plasmodium)</taxon>
    </lineage>
</organism>
<dbReference type="InterPro" id="IPR022742">
    <property type="entry name" value="Hydrolase_4"/>
</dbReference>
<feature type="region of interest" description="Disordered" evidence="1">
    <location>
        <begin position="536"/>
        <end position="609"/>
    </location>
</feature>
<reference evidence="3 4" key="1">
    <citation type="submission" date="2014-03" db="EMBL/GenBank/DDBJ databases">
        <title>The Genome Sequence of Plasmodium fragile nilgiri.</title>
        <authorList>
            <consortium name="The Broad Institute Genomics Platform"/>
            <consortium name="The Broad Institute Genome Sequencing Center for Infectious Disease"/>
            <person name="Neafsey D."/>
            <person name="Duraisingh M."/>
            <person name="Young S.K."/>
            <person name="Zeng Q."/>
            <person name="Gargeya S."/>
            <person name="Abouelleil A."/>
            <person name="Alvarado L."/>
            <person name="Chapman S.B."/>
            <person name="Gainer-Dewar J."/>
            <person name="Goldberg J."/>
            <person name="Griggs A."/>
            <person name="Gujja S."/>
            <person name="Hansen M."/>
            <person name="Howarth C."/>
            <person name="Imamovic A."/>
            <person name="Larimer J."/>
            <person name="Pearson M."/>
            <person name="Poon T.W."/>
            <person name="Priest M."/>
            <person name="Roberts A."/>
            <person name="Saif S."/>
            <person name="Shea T."/>
            <person name="Sykes S."/>
            <person name="Wortman J."/>
            <person name="Nusbaum C."/>
            <person name="Birren B."/>
        </authorList>
    </citation>
    <scope>NUCLEOTIDE SEQUENCE [LARGE SCALE GENOMIC DNA]</scope>
    <source>
        <strain evidence="4">nilgiri</strain>
    </source>
</reference>
<feature type="compositionally biased region" description="Gly residues" evidence="1">
    <location>
        <begin position="590"/>
        <end position="600"/>
    </location>
</feature>
<feature type="compositionally biased region" description="Basic and acidic residues" evidence="1">
    <location>
        <begin position="557"/>
        <end position="569"/>
    </location>
</feature>